<evidence type="ECO:0000256" key="1">
    <source>
        <dbReference type="ARBA" id="ARBA00023172"/>
    </source>
</evidence>
<dbReference type="InterPro" id="IPR013762">
    <property type="entry name" value="Integrase-like_cat_sf"/>
</dbReference>
<feature type="domain" description="Tyr recombinase" evidence="2">
    <location>
        <begin position="281"/>
        <end position="454"/>
    </location>
</feature>
<reference evidence="3" key="1">
    <citation type="journal article" date="2015" name="Int. J. Syst. Evol. Microbiol.">
        <title>Rhizobium alvei sp. nov., isolated from a freshwater river.</title>
        <authorList>
            <person name="Sheu S.Y."/>
            <person name="Huang H.W."/>
            <person name="Young C.C."/>
            <person name="Chen W.M."/>
        </authorList>
    </citation>
    <scope>NUCLEOTIDE SEQUENCE</scope>
    <source>
        <strain evidence="3">TNR-22</strain>
    </source>
</reference>
<dbReference type="EMBL" id="JAUOZU010000033">
    <property type="protein sequence ID" value="MDO6967121.1"/>
    <property type="molecule type" value="Genomic_DNA"/>
</dbReference>
<dbReference type="InterPro" id="IPR011010">
    <property type="entry name" value="DNA_brk_join_enz"/>
</dbReference>
<dbReference type="InterPro" id="IPR002104">
    <property type="entry name" value="Integrase_catalytic"/>
</dbReference>
<dbReference type="Proteomes" id="UP001174932">
    <property type="component" value="Unassembled WGS sequence"/>
</dbReference>
<reference evidence="3" key="2">
    <citation type="submission" date="2023-07" db="EMBL/GenBank/DDBJ databases">
        <authorList>
            <person name="Shen H."/>
        </authorList>
    </citation>
    <scope>NUCLEOTIDE SEQUENCE</scope>
    <source>
        <strain evidence="3">TNR-22</strain>
    </source>
</reference>
<sequence>MAGKTSSKMRHLKLRGGTWSYVRRVPVDVSMLDGRAPAIQKALGTADPREARLLRDKLEREDNRLWQTLRDIDDWQAAIDLQNRWGFSKMEETDHRHMTSDKRLELVDRALASVSLVIGKNIRTDLSKSTDIKARAALSIETRPVTDALTGRASAPDLMVSGLPDFYLGEIIGHTLEGKSPAQRERTERWPRLAARHFVEEIGDRCVDKVSRTDAIAFRKHLIRKMKTTNPKTGRAFTADAASREIGILRKMLAELSLYMAWPEFRNPFADINFKKEKTSRMPIPTDALQQMATTDALSGMSLERRALYFVLLETGARLSEVCNLRPDAIRLDVAVPHIVIEGTEEREIKTASSRRRIPLVGLALEAAKKYPSGWPNFFDQENRLSAALGKYLKEKGLVEGRQAPVHGLRHAMKDRLRAADVRPDLIDQILGHGRKVPVYGEGFSLEMVRDALLKIALPFDKGVLD</sequence>
<protein>
    <submittedName>
        <fullName evidence="3">Tyrosine-type recombinase/integrase</fullName>
    </submittedName>
</protein>
<keyword evidence="4" id="KW-1185">Reference proteome</keyword>
<organism evidence="3 4">
    <name type="scientific">Rhizobium alvei</name>
    <dbReference type="NCBI Taxonomy" id="1132659"/>
    <lineage>
        <taxon>Bacteria</taxon>
        <taxon>Pseudomonadati</taxon>
        <taxon>Pseudomonadota</taxon>
        <taxon>Alphaproteobacteria</taxon>
        <taxon>Hyphomicrobiales</taxon>
        <taxon>Rhizobiaceae</taxon>
        <taxon>Rhizobium/Agrobacterium group</taxon>
        <taxon>Rhizobium</taxon>
    </lineage>
</organism>
<accession>A0ABT8YTS2</accession>
<dbReference type="RefSeq" id="WP_304379051.1">
    <property type="nucleotide sequence ID" value="NZ_JAUOZU010000033.1"/>
</dbReference>
<dbReference type="InterPro" id="IPR046668">
    <property type="entry name" value="DUF6538"/>
</dbReference>
<evidence type="ECO:0000313" key="3">
    <source>
        <dbReference type="EMBL" id="MDO6967121.1"/>
    </source>
</evidence>
<evidence type="ECO:0000313" key="4">
    <source>
        <dbReference type="Proteomes" id="UP001174932"/>
    </source>
</evidence>
<dbReference type="Pfam" id="PF00589">
    <property type="entry name" value="Phage_integrase"/>
    <property type="match status" value="1"/>
</dbReference>
<name>A0ABT8YTS2_9HYPH</name>
<comment type="caution">
    <text evidence="3">The sequence shown here is derived from an EMBL/GenBank/DDBJ whole genome shotgun (WGS) entry which is preliminary data.</text>
</comment>
<evidence type="ECO:0000259" key="2">
    <source>
        <dbReference type="PROSITE" id="PS51898"/>
    </source>
</evidence>
<dbReference type="SUPFAM" id="SSF56349">
    <property type="entry name" value="DNA breaking-rejoining enzymes"/>
    <property type="match status" value="1"/>
</dbReference>
<dbReference type="Gene3D" id="1.10.443.10">
    <property type="entry name" value="Intergrase catalytic core"/>
    <property type="match status" value="1"/>
</dbReference>
<dbReference type="Pfam" id="PF20172">
    <property type="entry name" value="DUF6538"/>
    <property type="match status" value="1"/>
</dbReference>
<dbReference type="PROSITE" id="PS51898">
    <property type="entry name" value="TYR_RECOMBINASE"/>
    <property type="match status" value="1"/>
</dbReference>
<proteinExistence type="predicted"/>
<gene>
    <name evidence="3" type="ORF">Q4481_24510</name>
</gene>
<keyword evidence="1" id="KW-0233">DNA recombination</keyword>